<keyword evidence="8 18" id="KW-0732">Signal</keyword>
<sequence length="965" mass="107744">MATTKSVLVLIFMILATTSSTFATLGEMVTVLSIDGGGIKGIIPSIILEFLERQLQALLSVSVATRRAQEDPAFASIRSLNYKQMLLLSLGTGTNSEFDKTHTAEETATWGALQWMLVIQQMTEAASSYMTDYYLSTVFQALHSQNNYLRVQENALTGTTTKADDASGANMELLVQVGENLLKKPVSKDNPETYEEALKSVDGGGIRGIILATILAFLEDQLSQELDGEDGRVADYFDVIAGTSTGGILATMITAPNENNLPFCAAKDIVSFYFEHDPRIFPPSELPPIFAPKYDGKYLHKVLQDKLGETRLHQALTNDVIPTLNIKKNEPIIFTKSKHGCSSITYFPPHYFVTNDAKGNQVEFNLIDGSVAAANPALVALSVATNNSTQADPALSSIKSMNYEQILLLSLGTGNAADFYTTYTTQEAAKWGALEWLIHNKHSSPFLQIMSSANSYMNDYYIATVFQALNDQKNYLRIQENALTGSTTAMANATEANMKLLVQVGENLLKKQNSKEDPETNEEALKRPPSIPLSFGLAIVFPRLSVLGNQLVVFGSSPESAIEILKNHDKQLSARYAPKATPIKESDLKRYSLLWSTECNSHWKSIRVLWKTELFSSKAMESYAEKRGKGVVEMVNFLNFKQGKVVKIGDLVFGNVFNVLGEICFSRNMVKLEDERVIGEMKGNIWRFMEYGTTPILADFFPIFDGVVDIQGKKKAAKKCLDNLFKIWEGIIKERRESYVENNGDFLDLMLANGFSDDQINYMLLEIFPAGTGTLTSTIEWAMAELVRNKEVMKKLNSELQNGSINSNTIQESTIFQLPYLNACIKEVLRLHPPIAFLPHYASETCQVMNYTIPKSCLVFVNLWAIGHDPNLWDDPFSFKPERFLNTNIDYKGQDFEFLPFGAGRRMCPGLPFATKQMHLILAYLVYHFEWSLPNNGDPLMLDMNEQYAVPLQRQKPLLLVPTSK</sequence>
<feature type="active site" description="Nucleophile" evidence="16">
    <location>
        <position position="244"/>
    </location>
</feature>
<comment type="function">
    <text evidence="17">Lipolytic acyl hydrolase (LAH).</text>
</comment>
<evidence type="ECO:0000256" key="12">
    <source>
        <dbReference type="ARBA" id="ARBA00023033"/>
    </source>
</evidence>
<keyword evidence="12" id="KW-0503">Monooxygenase</keyword>
<dbReference type="GO" id="GO:0016705">
    <property type="term" value="F:oxidoreductase activity, acting on paired donors, with incorporation or reduction of molecular oxygen"/>
    <property type="evidence" value="ECO:0007669"/>
    <property type="project" value="InterPro"/>
</dbReference>
<evidence type="ECO:0000256" key="4">
    <source>
        <dbReference type="ARBA" id="ARBA00010617"/>
    </source>
</evidence>
<keyword evidence="13 16" id="KW-0443">Lipid metabolism</keyword>
<dbReference type="InterPro" id="IPR002641">
    <property type="entry name" value="PNPLA_dom"/>
</dbReference>
<comment type="similarity">
    <text evidence="4">Belongs to the cytochrome P450 family.</text>
</comment>
<feature type="chain" id="PRO_5041915248" description="Patatin" evidence="18">
    <location>
        <begin position="24"/>
        <end position="965"/>
    </location>
</feature>
<dbReference type="Proteomes" id="UP001234989">
    <property type="component" value="Chromosome 8"/>
</dbReference>
<comment type="domain">
    <text evidence="17">The nitrogen atoms of the two glycine residues in the GGXR motif define the oxyanion hole, and stabilize the oxyanion that forms during the nucleophilic attack by the catalytic serine during substrate cleavage.</text>
</comment>
<dbReference type="InterPro" id="IPR017972">
    <property type="entry name" value="Cyt_P450_CS"/>
</dbReference>
<dbReference type="PANTHER" id="PTHR32176">
    <property type="entry name" value="XYLOSE ISOMERASE"/>
    <property type="match status" value="1"/>
</dbReference>
<comment type="cofactor">
    <cofactor evidence="1 15">
        <name>heme</name>
        <dbReference type="ChEBI" id="CHEBI:30413"/>
    </cofactor>
</comment>
<evidence type="ECO:0000313" key="20">
    <source>
        <dbReference type="EMBL" id="WMV40252.1"/>
    </source>
</evidence>
<feature type="binding site" description="axial binding residue" evidence="15">
    <location>
        <position position="908"/>
    </location>
    <ligand>
        <name>heme</name>
        <dbReference type="ChEBI" id="CHEBI:30413"/>
    </ligand>
    <ligandPart>
        <name>Fe</name>
        <dbReference type="ChEBI" id="CHEBI:18248"/>
    </ligandPart>
</feature>
<keyword evidence="16 17" id="KW-0378">Hydrolase</keyword>
<reference evidence="20" key="1">
    <citation type="submission" date="2023-08" db="EMBL/GenBank/DDBJ databases">
        <title>A de novo genome assembly of Solanum verrucosum Schlechtendal, a Mexican diploid species geographically isolated from the other diploid A-genome species in potato relatives.</title>
        <authorList>
            <person name="Hosaka K."/>
        </authorList>
    </citation>
    <scope>NUCLEOTIDE SEQUENCE</scope>
    <source>
        <tissue evidence="20">Young leaves</tissue>
    </source>
</reference>
<keyword evidence="21" id="KW-1185">Reference proteome</keyword>
<dbReference type="GO" id="GO:0047372">
    <property type="term" value="F:monoacylglycerol lipase activity"/>
    <property type="evidence" value="ECO:0007669"/>
    <property type="project" value="TreeGrafter"/>
</dbReference>
<feature type="short sequence motif" description="GXSXG" evidence="16">
    <location>
        <begin position="242"/>
        <end position="246"/>
    </location>
</feature>
<keyword evidence="6 15" id="KW-0349">Heme</keyword>
<dbReference type="Gene3D" id="3.40.1090.10">
    <property type="entry name" value="Cytosolic phospholipase A2 catalytic domain"/>
    <property type="match status" value="3"/>
</dbReference>
<evidence type="ECO:0000256" key="6">
    <source>
        <dbReference type="ARBA" id="ARBA00022617"/>
    </source>
</evidence>
<evidence type="ECO:0000256" key="2">
    <source>
        <dbReference type="ARBA" id="ARBA00004116"/>
    </source>
</evidence>
<evidence type="ECO:0000256" key="1">
    <source>
        <dbReference type="ARBA" id="ARBA00001971"/>
    </source>
</evidence>
<keyword evidence="11 15" id="KW-0408">Iron</keyword>
<evidence type="ECO:0000256" key="8">
    <source>
        <dbReference type="ARBA" id="ARBA00022729"/>
    </source>
</evidence>
<keyword evidence="9" id="KW-0758">Storage protein</keyword>
<dbReference type="SUPFAM" id="SSF52151">
    <property type="entry name" value="FabD/lysophospholipase-like"/>
    <property type="match status" value="2"/>
</dbReference>
<dbReference type="GO" id="GO:0016042">
    <property type="term" value="P:lipid catabolic process"/>
    <property type="evidence" value="ECO:0007669"/>
    <property type="project" value="UniProtKB-UniRule"/>
</dbReference>
<dbReference type="GO" id="GO:0005506">
    <property type="term" value="F:iron ion binding"/>
    <property type="evidence" value="ECO:0007669"/>
    <property type="project" value="InterPro"/>
</dbReference>
<protein>
    <recommendedName>
        <fullName evidence="17">Patatin</fullName>
        <ecNumber evidence="17">3.1.1.-</ecNumber>
    </recommendedName>
</protein>
<evidence type="ECO:0000256" key="18">
    <source>
        <dbReference type="SAM" id="SignalP"/>
    </source>
</evidence>
<gene>
    <name evidence="20" type="ORF">MTR67_033637</name>
</gene>
<dbReference type="GO" id="GO:0004620">
    <property type="term" value="F:phospholipase activity"/>
    <property type="evidence" value="ECO:0007669"/>
    <property type="project" value="TreeGrafter"/>
</dbReference>
<dbReference type="Pfam" id="PF00067">
    <property type="entry name" value="p450"/>
    <property type="match status" value="1"/>
</dbReference>
<evidence type="ECO:0000256" key="14">
    <source>
        <dbReference type="ARBA" id="ARBA00023180"/>
    </source>
</evidence>
<evidence type="ECO:0000259" key="19">
    <source>
        <dbReference type="PROSITE" id="PS51635"/>
    </source>
</evidence>
<dbReference type="AlphaFoldDB" id="A0AAF0U6L8"/>
<evidence type="ECO:0000256" key="15">
    <source>
        <dbReference type="PIRSR" id="PIRSR602401-1"/>
    </source>
</evidence>
<dbReference type="PROSITE" id="PS00086">
    <property type="entry name" value="CYTOCHROME_P450"/>
    <property type="match status" value="1"/>
</dbReference>
<dbReference type="GO" id="GO:0004497">
    <property type="term" value="F:monooxygenase activity"/>
    <property type="evidence" value="ECO:0007669"/>
    <property type="project" value="UniProtKB-KW"/>
</dbReference>
<feature type="signal peptide" evidence="18">
    <location>
        <begin position="1"/>
        <end position="23"/>
    </location>
</feature>
<keyword evidence="10" id="KW-0560">Oxidoreductase</keyword>
<evidence type="ECO:0000256" key="7">
    <source>
        <dbReference type="ARBA" id="ARBA00022723"/>
    </source>
</evidence>
<proteinExistence type="inferred from homology"/>
<evidence type="ECO:0000256" key="13">
    <source>
        <dbReference type="ARBA" id="ARBA00023098"/>
    </source>
</evidence>
<comment type="similarity">
    <text evidence="3 17">Belongs to the patatin family.</text>
</comment>
<name>A0AAF0U6L8_SOLVR</name>
<keyword evidence="5" id="KW-0926">Vacuole</keyword>
<evidence type="ECO:0000256" key="16">
    <source>
        <dbReference type="PROSITE-ProRule" id="PRU01161"/>
    </source>
</evidence>
<dbReference type="GO" id="GO:0020037">
    <property type="term" value="F:heme binding"/>
    <property type="evidence" value="ECO:0007669"/>
    <property type="project" value="InterPro"/>
</dbReference>
<dbReference type="EC" id="3.1.1.-" evidence="17"/>
<feature type="short sequence motif" description="GXGXXG" evidence="16">
    <location>
        <begin position="203"/>
        <end position="208"/>
    </location>
</feature>
<dbReference type="InterPro" id="IPR001128">
    <property type="entry name" value="Cyt_P450"/>
</dbReference>
<accession>A0AAF0U6L8</accession>
<dbReference type="Pfam" id="PF01734">
    <property type="entry name" value="Patatin"/>
    <property type="match status" value="1"/>
</dbReference>
<dbReference type="PROSITE" id="PS51635">
    <property type="entry name" value="PNPLA"/>
    <property type="match status" value="1"/>
</dbReference>
<evidence type="ECO:0000256" key="11">
    <source>
        <dbReference type="ARBA" id="ARBA00023004"/>
    </source>
</evidence>
<dbReference type="GO" id="GO:0005773">
    <property type="term" value="C:vacuole"/>
    <property type="evidence" value="ECO:0007669"/>
    <property type="project" value="UniProtKB-SubCell"/>
</dbReference>
<dbReference type="PRINTS" id="PR00463">
    <property type="entry name" value="EP450I"/>
</dbReference>
<dbReference type="InterPro" id="IPR002401">
    <property type="entry name" value="Cyt_P450_E_grp-I"/>
</dbReference>
<feature type="active site" description="Proton acceptor" evidence="16">
    <location>
        <position position="368"/>
    </location>
</feature>
<dbReference type="Gene3D" id="1.10.630.10">
    <property type="entry name" value="Cytochrome P450"/>
    <property type="match status" value="1"/>
</dbReference>
<comment type="caution">
    <text evidence="16">Lacks conserved residue(s) required for the propagation of feature annotation.</text>
</comment>
<keyword evidence="16 17" id="KW-0442">Lipid degradation</keyword>
<evidence type="ECO:0000313" key="21">
    <source>
        <dbReference type="Proteomes" id="UP001234989"/>
    </source>
</evidence>
<evidence type="ECO:0000256" key="10">
    <source>
        <dbReference type="ARBA" id="ARBA00023002"/>
    </source>
</evidence>
<keyword evidence="14" id="KW-0325">Glycoprotein</keyword>
<dbReference type="EMBL" id="CP133619">
    <property type="protein sequence ID" value="WMV40252.1"/>
    <property type="molecule type" value="Genomic_DNA"/>
</dbReference>
<organism evidence="20 21">
    <name type="scientific">Solanum verrucosum</name>
    <dbReference type="NCBI Taxonomy" id="315347"/>
    <lineage>
        <taxon>Eukaryota</taxon>
        <taxon>Viridiplantae</taxon>
        <taxon>Streptophyta</taxon>
        <taxon>Embryophyta</taxon>
        <taxon>Tracheophyta</taxon>
        <taxon>Spermatophyta</taxon>
        <taxon>Magnoliopsida</taxon>
        <taxon>eudicotyledons</taxon>
        <taxon>Gunneridae</taxon>
        <taxon>Pentapetalae</taxon>
        <taxon>asterids</taxon>
        <taxon>lamiids</taxon>
        <taxon>Solanales</taxon>
        <taxon>Solanaceae</taxon>
        <taxon>Solanoideae</taxon>
        <taxon>Solaneae</taxon>
        <taxon>Solanum</taxon>
    </lineage>
</organism>
<keyword evidence="7 15" id="KW-0479">Metal-binding</keyword>
<evidence type="ECO:0000256" key="17">
    <source>
        <dbReference type="RuleBase" id="RU361262"/>
    </source>
</evidence>
<dbReference type="PANTHER" id="PTHR32176:SF85">
    <property type="entry name" value="PATATIN GROUP D-2"/>
    <property type="match status" value="1"/>
</dbReference>
<comment type="subcellular location">
    <subcellularLocation>
        <location evidence="2">Vacuole</location>
    </subcellularLocation>
</comment>
<dbReference type="SUPFAM" id="SSF48264">
    <property type="entry name" value="Cytochrome P450"/>
    <property type="match status" value="1"/>
</dbReference>
<dbReference type="InterPro" id="IPR036396">
    <property type="entry name" value="Cyt_P450_sf"/>
</dbReference>
<dbReference type="GO" id="GO:0045735">
    <property type="term" value="F:nutrient reservoir activity"/>
    <property type="evidence" value="ECO:0007669"/>
    <property type="project" value="UniProtKB-KW"/>
</dbReference>
<dbReference type="FunFam" id="1.10.630.10:FF:000126">
    <property type="entry name" value="Predicted protein"/>
    <property type="match status" value="1"/>
</dbReference>
<evidence type="ECO:0000256" key="3">
    <source>
        <dbReference type="ARBA" id="ARBA00010240"/>
    </source>
</evidence>
<evidence type="ECO:0000256" key="9">
    <source>
        <dbReference type="ARBA" id="ARBA00022761"/>
    </source>
</evidence>
<dbReference type="PRINTS" id="PR00385">
    <property type="entry name" value="P450"/>
</dbReference>
<feature type="domain" description="PNPLA" evidence="19">
    <location>
        <begin position="199"/>
        <end position="381"/>
    </location>
</feature>
<evidence type="ECO:0000256" key="5">
    <source>
        <dbReference type="ARBA" id="ARBA00022554"/>
    </source>
</evidence>
<dbReference type="InterPro" id="IPR016035">
    <property type="entry name" value="Acyl_Trfase/lysoPLipase"/>
</dbReference>